<reference evidence="2 3" key="1">
    <citation type="submission" date="2024-01" db="EMBL/GenBank/DDBJ databases">
        <title>Seven novel Bacillus-like species.</title>
        <authorList>
            <person name="Liu G."/>
        </authorList>
    </citation>
    <scope>NUCLEOTIDE SEQUENCE [LARGE SCALE GENOMIC DNA]</scope>
    <source>
        <strain evidence="2 3">FJAT-51614</strain>
    </source>
</reference>
<dbReference type="Proteomes" id="UP001364890">
    <property type="component" value="Unassembled WGS sequence"/>
</dbReference>
<proteinExistence type="predicted"/>
<sequence>MIVKTRSHEHSIIGLQILNRRLPDTHEMKELIHSKMQMAKAGVYGEVRMDWVFQKYSFPFEYVVLHDVSLESYGKFQIDTVFLTQYFAVVLESKNIGGSLRFKQNPSQLMRENEEGKVDVFESPEVQIERNIYLLEDWLRLQGVKIPVYGVIVLTNSRVKVVEPSVKYPAVLHSTIPVFLRNMVRENVYLTVDEIREVAEKIIASHQTYLPFPMCGRWGINPHELLTGVFCEKCETHGMVKKKNGWNCFRCGHVDRLAHEKAIREWFMLIGDSINNRQCRYFLRLDSFQAASRILNSMGLTREGSSKRNTIYKWNWS</sequence>
<evidence type="ECO:0000313" key="3">
    <source>
        <dbReference type="Proteomes" id="UP001364890"/>
    </source>
</evidence>
<accession>A0ABU8F8X3</accession>
<dbReference type="RefSeq" id="WP_336499016.1">
    <property type="nucleotide sequence ID" value="NZ_JBAWSY010000020.1"/>
</dbReference>
<evidence type="ECO:0000259" key="1">
    <source>
        <dbReference type="PROSITE" id="PS50965"/>
    </source>
</evidence>
<dbReference type="InterPro" id="IPR011528">
    <property type="entry name" value="NERD"/>
</dbReference>
<name>A0ABU8F8X3_9BACI</name>
<comment type="caution">
    <text evidence="2">The sequence shown here is derived from an EMBL/GenBank/DDBJ whole genome shotgun (WGS) entry which is preliminary data.</text>
</comment>
<dbReference type="EMBL" id="JBAWSY010000020">
    <property type="protein sequence ID" value="MEI4771465.1"/>
    <property type="molecule type" value="Genomic_DNA"/>
</dbReference>
<evidence type="ECO:0000313" key="2">
    <source>
        <dbReference type="EMBL" id="MEI4771465.1"/>
    </source>
</evidence>
<organism evidence="2 3">
    <name type="scientific">Psychrobacillus mangrovi</name>
    <dbReference type="NCBI Taxonomy" id="3117745"/>
    <lineage>
        <taxon>Bacteria</taxon>
        <taxon>Bacillati</taxon>
        <taxon>Bacillota</taxon>
        <taxon>Bacilli</taxon>
        <taxon>Bacillales</taxon>
        <taxon>Bacillaceae</taxon>
        <taxon>Psychrobacillus</taxon>
    </lineage>
</organism>
<dbReference type="Pfam" id="PF08378">
    <property type="entry name" value="NERD"/>
    <property type="match status" value="1"/>
</dbReference>
<gene>
    <name evidence="2" type="ORF">WAX74_17705</name>
</gene>
<feature type="domain" description="NERD" evidence="1">
    <location>
        <begin position="41"/>
        <end position="158"/>
    </location>
</feature>
<dbReference type="PROSITE" id="PS50965">
    <property type="entry name" value="NERD"/>
    <property type="match status" value="1"/>
</dbReference>
<protein>
    <submittedName>
        <fullName evidence="2">Nuclease-related domain-containing protein</fullName>
    </submittedName>
</protein>
<keyword evidence="3" id="KW-1185">Reference proteome</keyword>